<dbReference type="EMBL" id="UGAB01000002">
    <property type="protein sequence ID" value="STF40761.1"/>
    <property type="molecule type" value="Genomic_DNA"/>
</dbReference>
<accession>A0A376L9T9</accession>
<evidence type="ECO:0000313" key="3">
    <source>
        <dbReference type="Proteomes" id="UP000254877"/>
    </source>
</evidence>
<evidence type="ECO:0000313" key="2">
    <source>
        <dbReference type="EMBL" id="STF40761.1"/>
    </source>
</evidence>
<sequence>MEQRNYKAVDLSNGTSAAVSSTALQLLTCQTTPVTTVSQILLEAADPATLDTTYNVVKAKKGEESVVRVTTKDAQGNLVGNTAFILTRANSVSRANASATMSVGSLTVTDAWGNTRNNFQSTSETIYGVTGADGSTTLTLKQDNSTGLRTDLTAKTGYVQQRQGNATGGLYRRDQPGFAKSEFLGTYGRNGGGLRWFSL</sequence>
<organism evidence="2 3">
    <name type="scientific">Escherichia coli</name>
    <dbReference type="NCBI Taxonomy" id="562"/>
    <lineage>
        <taxon>Bacteria</taxon>
        <taxon>Pseudomonadati</taxon>
        <taxon>Pseudomonadota</taxon>
        <taxon>Gammaproteobacteria</taxon>
        <taxon>Enterobacterales</taxon>
        <taxon>Enterobacteriaceae</taxon>
        <taxon>Escherichia</taxon>
    </lineage>
</organism>
<dbReference type="Proteomes" id="UP000254877">
    <property type="component" value="Unassembled WGS sequence"/>
</dbReference>
<dbReference type="InterPro" id="IPR008542">
    <property type="entry name" value="BIg21"/>
</dbReference>
<dbReference type="Pfam" id="PF05688">
    <property type="entry name" value="BIg21"/>
    <property type="match status" value="1"/>
</dbReference>
<gene>
    <name evidence="2" type="ORF">NCTC7928_01326</name>
</gene>
<proteinExistence type="predicted"/>
<name>A0A376L9T9_ECOLX</name>
<dbReference type="AlphaFoldDB" id="A0A376L9T9"/>
<protein>
    <submittedName>
        <fullName evidence="2">RatA-like protein</fullName>
    </submittedName>
</protein>
<evidence type="ECO:0000259" key="1">
    <source>
        <dbReference type="Pfam" id="PF05688"/>
    </source>
</evidence>
<reference evidence="2 3" key="1">
    <citation type="submission" date="2018-06" db="EMBL/GenBank/DDBJ databases">
        <authorList>
            <consortium name="Pathogen Informatics"/>
            <person name="Doyle S."/>
        </authorList>
    </citation>
    <scope>NUCLEOTIDE SEQUENCE [LARGE SCALE GENOMIC DNA]</scope>
    <source>
        <strain evidence="2 3">NCTC7928</strain>
    </source>
</reference>
<feature type="domain" description="Bacterial Immunoglobulin-like 21" evidence="1">
    <location>
        <begin position="62"/>
        <end position="156"/>
    </location>
</feature>